<dbReference type="SUPFAM" id="SSF81383">
    <property type="entry name" value="F-box domain"/>
    <property type="match status" value="1"/>
</dbReference>
<dbReference type="PANTHER" id="PTHR31672">
    <property type="entry name" value="BNACNNG10540D PROTEIN"/>
    <property type="match status" value="1"/>
</dbReference>
<dbReference type="Pfam" id="PF08268">
    <property type="entry name" value="FBA_3"/>
    <property type="match status" value="1"/>
</dbReference>
<dbReference type="AlphaFoldDB" id="A0AAN8Z993"/>
<dbReference type="PANTHER" id="PTHR31672:SF11">
    <property type="entry name" value="F-BOX PROTEIN CPR1-LIKE ISOFORM X2"/>
    <property type="match status" value="1"/>
</dbReference>
<reference evidence="2 3" key="1">
    <citation type="submission" date="2023-12" db="EMBL/GenBank/DDBJ databases">
        <title>A high-quality genome assembly for Dillenia turbinata (Dilleniales).</title>
        <authorList>
            <person name="Chanderbali A."/>
        </authorList>
    </citation>
    <scope>NUCLEOTIDE SEQUENCE [LARGE SCALE GENOMIC DNA]</scope>
    <source>
        <strain evidence="2">LSX21</strain>
        <tissue evidence="2">Leaf</tissue>
    </source>
</reference>
<dbReference type="EMBL" id="JBAMMX010000016">
    <property type="protein sequence ID" value="KAK6925203.1"/>
    <property type="molecule type" value="Genomic_DNA"/>
</dbReference>
<proteinExistence type="predicted"/>
<dbReference type="SMART" id="SM00256">
    <property type="entry name" value="FBOX"/>
    <property type="match status" value="1"/>
</dbReference>
<accession>A0AAN8Z993</accession>
<evidence type="ECO:0000313" key="2">
    <source>
        <dbReference type="EMBL" id="KAK6925203.1"/>
    </source>
</evidence>
<sequence length="432" mass="49562">MANKTGSSKKGVLLQLAEERALSKKEIDDEKRKHQESLVPYMPKDCVSIILVRLPVQSLQSSRFVCKPWYNIVNSSLFIDAHLRRSKFVIIFLESAVIERSNFYVGPQILQENLNTFWVEANLRRSGSIPVLHQPDLDPRSKHYLKFIEFEDGKGKFKEFNASCLGNIRATCNGLILIDNKFKKGGLIVFNPVTRKLVALPLGTLYPPHDESYGFGLCNVTGKYKVVHLFRDELGYVSCEILTPGASSWREVNGPSFGLFGWFGYKPISAIGALHWIPQIDRSECLVSIELHTEKFHTIPLPEHSRAHDGIIEMKGFLCFIVHQEICQRMDVWVLKSLQGEDWTTYHSITIGYIIDLVPFCSTSRDDEEIIFRRDEDCSFYTYNLRFEGMRKIEFEIRKGNESLRRSRSCLPHVNSLVSWDIGGAEQDQFDV</sequence>
<keyword evidence="3" id="KW-1185">Reference proteome</keyword>
<dbReference type="InterPro" id="IPR013187">
    <property type="entry name" value="F-box-assoc_dom_typ3"/>
</dbReference>
<dbReference type="InterPro" id="IPR036047">
    <property type="entry name" value="F-box-like_dom_sf"/>
</dbReference>
<evidence type="ECO:0000313" key="3">
    <source>
        <dbReference type="Proteomes" id="UP001370490"/>
    </source>
</evidence>
<dbReference type="NCBIfam" id="TIGR01640">
    <property type="entry name" value="F_box_assoc_1"/>
    <property type="match status" value="1"/>
</dbReference>
<comment type="caution">
    <text evidence="2">The sequence shown here is derived from an EMBL/GenBank/DDBJ whole genome shotgun (WGS) entry which is preliminary data.</text>
</comment>
<dbReference type="InterPro" id="IPR050796">
    <property type="entry name" value="SCF_F-box_component"/>
</dbReference>
<feature type="domain" description="F-box" evidence="1">
    <location>
        <begin position="42"/>
        <end position="81"/>
    </location>
</feature>
<gene>
    <name evidence="2" type="ORF">RJ641_009529</name>
</gene>
<dbReference type="Proteomes" id="UP001370490">
    <property type="component" value="Unassembled WGS sequence"/>
</dbReference>
<dbReference type="InterPro" id="IPR017451">
    <property type="entry name" value="F-box-assoc_interact_dom"/>
</dbReference>
<dbReference type="Pfam" id="PF00646">
    <property type="entry name" value="F-box"/>
    <property type="match status" value="1"/>
</dbReference>
<evidence type="ECO:0000259" key="1">
    <source>
        <dbReference type="SMART" id="SM00256"/>
    </source>
</evidence>
<name>A0AAN8Z993_9MAGN</name>
<dbReference type="InterPro" id="IPR001810">
    <property type="entry name" value="F-box_dom"/>
</dbReference>
<protein>
    <submittedName>
        <fullName evidence="2">F-box associated domain, type 3</fullName>
    </submittedName>
</protein>
<organism evidence="2 3">
    <name type="scientific">Dillenia turbinata</name>
    <dbReference type="NCBI Taxonomy" id="194707"/>
    <lineage>
        <taxon>Eukaryota</taxon>
        <taxon>Viridiplantae</taxon>
        <taxon>Streptophyta</taxon>
        <taxon>Embryophyta</taxon>
        <taxon>Tracheophyta</taxon>
        <taxon>Spermatophyta</taxon>
        <taxon>Magnoliopsida</taxon>
        <taxon>eudicotyledons</taxon>
        <taxon>Gunneridae</taxon>
        <taxon>Pentapetalae</taxon>
        <taxon>Dilleniales</taxon>
        <taxon>Dilleniaceae</taxon>
        <taxon>Dillenia</taxon>
    </lineage>
</organism>